<comment type="caution">
    <text evidence="2">The sequence shown here is derived from an EMBL/GenBank/DDBJ whole genome shotgun (WGS) entry which is preliminary data.</text>
</comment>
<dbReference type="CDD" id="cd12108">
    <property type="entry name" value="Hr-like"/>
    <property type="match status" value="1"/>
</dbReference>
<reference evidence="3" key="1">
    <citation type="submission" date="2016-07" db="EMBL/GenBank/DDBJ databases">
        <authorList>
            <person name="Florea S."/>
            <person name="Webb J.S."/>
            <person name="Jaromczyk J."/>
            <person name="Schardl C.L."/>
        </authorList>
    </citation>
    <scope>NUCLEOTIDE SEQUENCE [LARGE SCALE GENOMIC DNA]</scope>
    <source>
        <strain evidence="3">Z6</strain>
    </source>
</reference>
<evidence type="ECO:0000313" key="2">
    <source>
        <dbReference type="EMBL" id="OCL26501.1"/>
    </source>
</evidence>
<dbReference type="Gene3D" id="1.20.120.520">
    <property type="entry name" value="nmb1532 protein domain like"/>
    <property type="match status" value="1"/>
</dbReference>
<sequence length="184" mass="21030">MESIKLLVEEHKNIKRVLKVVRKLSIKVFESGEVDFASFYNGIDFIRNYADKHHHNKEEEILFKKLSEELGEPLASGPISAMFSEHDLGRLFIYNLEQALKAVKAGNGEAKVDIIANAVAYTDLLYRHIDKEDNAIYIYGEKNLSQDSLAEVEEACKKVEIEASQQGIQDKYLKLIDDLEKRVD</sequence>
<name>A0A1C0A8G2_9FIRM</name>
<dbReference type="GO" id="GO:0005886">
    <property type="term" value="C:plasma membrane"/>
    <property type="evidence" value="ECO:0007669"/>
    <property type="project" value="TreeGrafter"/>
</dbReference>
<proteinExistence type="predicted"/>
<dbReference type="Pfam" id="PF01814">
    <property type="entry name" value="Hemerythrin"/>
    <property type="match status" value="1"/>
</dbReference>
<dbReference type="EMBL" id="LWDV01000009">
    <property type="protein sequence ID" value="OCL26501.1"/>
    <property type="molecule type" value="Genomic_DNA"/>
</dbReference>
<evidence type="ECO:0000313" key="3">
    <source>
        <dbReference type="Proteomes" id="UP000093514"/>
    </source>
</evidence>
<dbReference type="PANTHER" id="PTHR39966">
    <property type="entry name" value="BLL2471 PROTEIN-RELATED"/>
    <property type="match status" value="1"/>
</dbReference>
<keyword evidence="3" id="KW-1185">Reference proteome</keyword>
<reference evidence="2 3" key="2">
    <citation type="submission" date="2016-08" db="EMBL/GenBank/DDBJ databases">
        <title>Orenia metallireducens sp. nov. strain Z6, a Novel Metal-reducing Firmicute from the Deep Subsurface.</title>
        <authorList>
            <person name="Maxim B.I."/>
            <person name="Kenneth K."/>
            <person name="Flynn T.M."/>
            <person name="Oloughlin E.J."/>
            <person name="Locke R.A."/>
            <person name="Weber J.R."/>
            <person name="Egan S.M."/>
            <person name="Mackie R.I."/>
            <person name="Cann I.K."/>
        </authorList>
    </citation>
    <scope>NUCLEOTIDE SEQUENCE [LARGE SCALE GENOMIC DNA]</scope>
    <source>
        <strain evidence="2 3">Z6</strain>
    </source>
</reference>
<accession>A0A1C0A8G2</accession>
<dbReference type="RefSeq" id="WP_068718393.1">
    <property type="nucleotide sequence ID" value="NZ_LWDV01000009.1"/>
</dbReference>
<dbReference type="InterPro" id="IPR012312">
    <property type="entry name" value="Hemerythrin-like"/>
</dbReference>
<organism evidence="2 3">
    <name type="scientific">Orenia metallireducens</name>
    <dbReference type="NCBI Taxonomy" id="1413210"/>
    <lineage>
        <taxon>Bacteria</taxon>
        <taxon>Bacillati</taxon>
        <taxon>Bacillota</taxon>
        <taxon>Clostridia</taxon>
        <taxon>Halanaerobiales</taxon>
        <taxon>Halobacteroidaceae</taxon>
        <taxon>Orenia</taxon>
    </lineage>
</organism>
<protein>
    <submittedName>
        <fullName evidence="2">Hemerythrin</fullName>
    </submittedName>
</protein>
<gene>
    <name evidence="2" type="ORF">U472_10925</name>
</gene>
<dbReference type="AlphaFoldDB" id="A0A1C0A8G2"/>
<dbReference type="OrthoDB" id="9785474at2"/>
<evidence type="ECO:0000259" key="1">
    <source>
        <dbReference type="Pfam" id="PF01814"/>
    </source>
</evidence>
<dbReference type="Proteomes" id="UP000093514">
    <property type="component" value="Unassembled WGS sequence"/>
</dbReference>
<feature type="domain" description="Hemerythrin-like" evidence="1">
    <location>
        <begin position="4"/>
        <end position="137"/>
    </location>
</feature>
<dbReference type="PANTHER" id="PTHR39966:SF1">
    <property type="entry name" value="HEMERYTHRIN-LIKE DOMAIN-CONTAINING PROTEIN"/>
    <property type="match status" value="1"/>
</dbReference>